<accession>A0A0D2PLJ0</accession>
<feature type="domain" description="Dienelactone hydrolase" evidence="1">
    <location>
        <begin position="57"/>
        <end position="243"/>
    </location>
</feature>
<proteinExistence type="predicted"/>
<evidence type="ECO:0000313" key="3">
    <source>
        <dbReference type="Proteomes" id="UP000054270"/>
    </source>
</evidence>
<dbReference type="OMA" id="CATCFFP"/>
<name>A0A0D2PLJ0_HYPSF</name>
<dbReference type="InterPro" id="IPR029058">
    <property type="entry name" value="AB_hydrolase_fold"/>
</dbReference>
<dbReference type="OrthoDB" id="58297at2759"/>
<dbReference type="PANTHER" id="PTHR47562">
    <property type="match status" value="1"/>
</dbReference>
<gene>
    <name evidence="2" type="ORF">HYPSUDRAFT_175882</name>
</gene>
<keyword evidence="3" id="KW-1185">Reference proteome</keyword>
<sequence length="278" mass="30884">MLVNKTYYDIPTKLHGEGHSIRIFVIAPVTPDYPQAKFPGKLQTLRCSEIYQVTGPVERFAGQIASQGYVVACPSVYHEFQGPDAIPYDVEGTDRGNKFKIEKRVEAYDEDRVLAIDLLTSLSNCNGRIAATGMCLGGHLAFRAAFDQRVLSTVCFFATDIHSATLGLGKKDDTLAKVLNGDLDGKGELVMIFGKQDTHVPRHGRDLIRKTLEDKNVPVSWLEVQAQHAFVRDEQSKGRWDAALTRSLFGFMMEVFERTVGRDLGPKVALNAEPEHVC</sequence>
<dbReference type="EMBL" id="KN817519">
    <property type="protein sequence ID" value="KJA29191.1"/>
    <property type="molecule type" value="Genomic_DNA"/>
</dbReference>
<dbReference type="SUPFAM" id="SSF53474">
    <property type="entry name" value="alpha/beta-Hydrolases"/>
    <property type="match status" value="1"/>
</dbReference>
<dbReference type="AlphaFoldDB" id="A0A0D2PLJ0"/>
<dbReference type="Pfam" id="PF01738">
    <property type="entry name" value="DLH"/>
    <property type="match status" value="1"/>
</dbReference>
<dbReference type="Proteomes" id="UP000054270">
    <property type="component" value="Unassembled WGS sequence"/>
</dbReference>
<dbReference type="InterPro" id="IPR002925">
    <property type="entry name" value="Dienelactn_hydro"/>
</dbReference>
<evidence type="ECO:0000259" key="1">
    <source>
        <dbReference type="Pfam" id="PF01738"/>
    </source>
</evidence>
<dbReference type="STRING" id="945553.A0A0D2PLJ0"/>
<protein>
    <recommendedName>
        <fullName evidence="1">Dienelactone hydrolase domain-containing protein</fullName>
    </recommendedName>
</protein>
<dbReference type="PANTHER" id="PTHR47562:SF2">
    <property type="entry name" value="CARBOXYMETHYLENEBUTENOLIDASE-RELATED"/>
    <property type="match status" value="1"/>
</dbReference>
<reference evidence="3" key="1">
    <citation type="submission" date="2014-04" db="EMBL/GenBank/DDBJ databases">
        <title>Evolutionary Origins and Diversification of the Mycorrhizal Mutualists.</title>
        <authorList>
            <consortium name="DOE Joint Genome Institute"/>
            <consortium name="Mycorrhizal Genomics Consortium"/>
            <person name="Kohler A."/>
            <person name="Kuo A."/>
            <person name="Nagy L.G."/>
            <person name="Floudas D."/>
            <person name="Copeland A."/>
            <person name="Barry K.W."/>
            <person name="Cichocki N."/>
            <person name="Veneault-Fourrey C."/>
            <person name="LaButti K."/>
            <person name="Lindquist E.A."/>
            <person name="Lipzen A."/>
            <person name="Lundell T."/>
            <person name="Morin E."/>
            <person name="Murat C."/>
            <person name="Riley R."/>
            <person name="Ohm R."/>
            <person name="Sun H."/>
            <person name="Tunlid A."/>
            <person name="Henrissat B."/>
            <person name="Grigoriev I.V."/>
            <person name="Hibbett D.S."/>
            <person name="Martin F."/>
        </authorList>
    </citation>
    <scope>NUCLEOTIDE SEQUENCE [LARGE SCALE GENOMIC DNA]</scope>
    <source>
        <strain evidence="3">FD-334 SS-4</strain>
    </source>
</reference>
<dbReference type="GO" id="GO:0016787">
    <property type="term" value="F:hydrolase activity"/>
    <property type="evidence" value="ECO:0007669"/>
    <property type="project" value="InterPro"/>
</dbReference>
<dbReference type="Gene3D" id="3.40.50.1820">
    <property type="entry name" value="alpha/beta hydrolase"/>
    <property type="match status" value="1"/>
</dbReference>
<organism evidence="2 3">
    <name type="scientific">Hypholoma sublateritium (strain FD-334 SS-4)</name>
    <dbReference type="NCBI Taxonomy" id="945553"/>
    <lineage>
        <taxon>Eukaryota</taxon>
        <taxon>Fungi</taxon>
        <taxon>Dikarya</taxon>
        <taxon>Basidiomycota</taxon>
        <taxon>Agaricomycotina</taxon>
        <taxon>Agaricomycetes</taxon>
        <taxon>Agaricomycetidae</taxon>
        <taxon>Agaricales</taxon>
        <taxon>Agaricineae</taxon>
        <taxon>Strophariaceae</taxon>
        <taxon>Hypholoma</taxon>
    </lineage>
</organism>
<evidence type="ECO:0000313" key="2">
    <source>
        <dbReference type="EMBL" id="KJA29191.1"/>
    </source>
</evidence>